<dbReference type="Gramene" id="TVU18526">
    <property type="protein sequence ID" value="TVU18526"/>
    <property type="gene ID" value="EJB05_34631"/>
</dbReference>
<gene>
    <name evidence="11" type="ORF">EJB05_34631</name>
</gene>
<proteinExistence type="inferred from homology"/>
<evidence type="ECO:0000256" key="10">
    <source>
        <dbReference type="ARBA" id="ARBA00064289"/>
    </source>
</evidence>
<keyword evidence="12" id="KW-1185">Reference proteome</keyword>
<dbReference type="EC" id="3.4.16.6" evidence="9"/>
<dbReference type="GO" id="GO:0004185">
    <property type="term" value="F:serine-type carboxypeptidase activity"/>
    <property type="evidence" value="ECO:0007669"/>
    <property type="project" value="UniProtKB-EC"/>
</dbReference>
<feature type="non-terminal residue" evidence="11">
    <location>
        <position position="1"/>
    </location>
</feature>
<comment type="caution">
    <text evidence="11">The sequence shown here is derived from an EMBL/GenBank/DDBJ whole genome shotgun (WGS) entry which is preliminary data.</text>
</comment>
<sequence length="369" mass="41238">MARSRSCGSAGEGARVVEEGRPIFGGIGEAPAAVQPAPLVLWLNGGPGRSSVAYGASEELGAFRIMPGGAALSLNKHRWNRAHESYFFLAKWFEKFPHYKCRHYVPQLSQLIYRNNKGVTKPTINLKGFMVGNAVIDDYNDYMGTFESWWNHGLISDATYRQLKASCIHDSLEHPSNACLDAFDTAYTEQGDLDMYSIYTPPCNQTSSSVKNRMRKGRYRALHANAAAINYTWASCSNTINLNWGDEPKSMLPIYRELIAAGFRIWVFSGDTDAIIPLTATRYSINALGLPTTTNWYPWYDNEKVGGWSQVYKGLTLVTVHGAGHEVPLLRPRHAFILFQHFLKGKPMPGMTKNRTMGFDVAPNKREIA</sequence>
<name>A0A5J9U4K8_9POAL</name>
<keyword evidence="4" id="KW-0645">Protease</keyword>
<dbReference type="GO" id="GO:0006508">
    <property type="term" value="P:proteolysis"/>
    <property type="evidence" value="ECO:0007669"/>
    <property type="project" value="UniProtKB-KW"/>
</dbReference>
<accession>A0A5J9U4K8</accession>
<dbReference type="PANTHER" id="PTHR11802:SF198">
    <property type="entry name" value="SERINE CARBOXYPEPTIDASE-LIKE 27"/>
    <property type="match status" value="1"/>
</dbReference>
<evidence type="ECO:0000313" key="12">
    <source>
        <dbReference type="Proteomes" id="UP000324897"/>
    </source>
</evidence>
<evidence type="ECO:0000256" key="6">
    <source>
        <dbReference type="ARBA" id="ARBA00023145"/>
    </source>
</evidence>
<protein>
    <recommendedName>
        <fullName evidence="9">carboxypeptidase D</fullName>
        <ecNumber evidence="9">3.4.16.6</ecNumber>
    </recommendedName>
</protein>
<evidence type="ECO:0000256" key="1">
    <source>
        <dbReference type="ARBA" id="ARBA00001003"/>
    </source>
</evidence>
<dbReference type="EMBL" id="RWGY01000029">
    <property type="protein sequence ID" value="TVU18526.1"/>
    <property type="molecule type" value="Genomic_DNA"/>
</dbReference>
<dbReference type="Gene3D" id="3.40.50.1820">
    <property type="entry name" value="alpha/beta hydrolase"/>
    <property type="match status" value="2"/>
</dbReference>
<dbReference type="OrthoDB" id="693328at2759"/>
<keyword evidence="8" id="KW-0325">Glycoprotein</keyword>
<dbReference type="Pfam" id="PF00450">
    <property type="entry name" value="Peptidase_S10"/>
    <property type="match status" value="1"/>
</dbReference>
<dbReference type="Gene3D" id="3.40.50.11320">
    <property type="match status" value="1"/>
</dbReference>
<comment type="subunit">
    <text evidence="10">Carboxypeptidase II is a dimer, where each monomer is composed of two chains linked by a disulfide bond.</text>
</comment>
<comment type="catalytic activity">
    <reaction evidence="1">
        <text>Preferential release of a C-terminal arginine or lysine residue.</text>
        <dbReference type="EC" id="3.4.16.6"/>
    </reaction>
</comment>
<dbReference type="AlphaFoldDB" id="A0A5J9U4K8"/>
<organism evidence="11 12">
    <name type="scientific">Eragrostis curvula</name>
    <name type="common">weeping love grass</name>
    <dbReference type="NCBI Taxonomy" id="38414"/>
    <lineage>
        <taxon>Eukaryota</taxon>
        <taxon>Viridiplantae</taxon>
        <taxon>Streptophyta</taxon>
        <taxon>Embryophyta</taxon>
        <taxon>Tracheophyta</taxon>
        <taxon>Spermatophyta</taxon>
        <taxon>Magnoliopsida</taxon>
        <taxon>Liliopsida</taxon>
        <taxon>Poales</taxon>
        <taxon>Poaceae</taxon>
        <taxon>PACMAD clade</taxon>
        <taxon>Chloridoideae</taxon>
        <taxon>Eragrostideae</taxon>
        <taxon>Eragrostidinae</taxon>
        <taxon>Eragrostis</taxon>
    </lineage>
</organism>
<dbReference type="PANTHER" id="PTHR11802">
    <property type="entry name" value="SERINE PROTEASE FAMILY S10 SERINE CARBOXYPEPTIDASE"/>
    <property type="match status" value="1"/>
</dbReference>
<evidence type="ECO:0000256" key="4">
    <source>
        <dbReference type="ARBA" id="ARBA00022670"/>
    </source>
</evidence>
<dbReference type="FunFam" id="3.40.50.11320:FF:000003">
    <property type="entry name" value="Carboxypeptidase"/>
    <property type="match status" value="1"/>
</dbReference>
<evidence type="ECO:0000256" key="7">
    <source>
        <dbReference type="ARBA" id="ARBA00023157"/>
    </source>
</evidence>
<comment type="similarity">
    <text evidence="2">Belongs to the peptidase S10 family.</text>
</comment>
<dbReference type="PROSITE" id="PS00560">
    <property type="entry name" value="CARBOXYPEPT_SER_HIS"/>
    <property type="match status" value="1"/>
</dbReference>
<dbReference type="InterPro" id="IPR001563">
    <property type="entry name" value="Peptidase_S10"/>
</dbReference>
<evidence type="ECO:0000256" key="3">
    <source>
        <dbReference type="ARBA" id="ARBA00022645"/>
    </source>
</evidence>
<evidence type="ECO:0000256" key="5">
    <source>
        <dbReference type="ARBA" id="ARBA00022801"/>
    </source>
</evidence>
<dbReference type="InterPro" id="IPR029058">
    <property type="entry name" value="AB_hydrolase_fold"/>
</dbReference>
<dbReference type="SUPFAM" id="SSF53474">
    <property type="entry name" value="alpha/beta-Hydrolases"/>
    <property type="match status" value="1"/>
</dbReference>
<evidence type="ECO:0000256" key="9">
    <source>
        <dbReference type="ARBA" id="ARBA00038895"/>
    </source>
</evidence>
<keyword evidence="5" id="KW-0378">Hydrolase</keyword>
<evidence type="ECO:0000256" key="2">
    <source>
        <dbReference type="ARBA" id="ARBA00009431"/>
    </source>
</evidence>
<reference evidence="11 12" key="1">
    <citation type="journal article" date="2019" name="Sci. Rep.">
        <title>A high-quality genome of Eragrostis curvula grass provides insights into Poaceae evolution and supports new strategies to enhance forage quality.</title>
        <authorList>
            <person name="Carballo J."/>
            <person name="Santos B.A.C.M."/>
            <person name="Zappacosta D."/>
            <person name="Garbus I."/>
            <person name="Selva J.P."/>
            <person name="Gallo C.A."/>
            <person name="Diaz A."/>
            <person name="Albertini E."/>
            <person name="Caccamo M."/>
            <person name="Echenique V."/>
        </authorList>
    </citation>
    <scope>NUCLEOTIDE SEQUENCE [LARGE SCALE GENOMIC DNA]</scope>
    <source>
        <strain evidence="12">cv. Victoria</strain>
        <tissue evidence="11">Leaf</tissue>
    </source>
</reference>
<evidence type="ECO:0000256" key="8">
    <source>
        <dbReference type="ARBA" id="ARBA00023180"/>
    </source>
</evidence>
<keyword evidence="7" id="KW-1015">Disulfide bond</keyword>
<dbReference type="InterPro" id="IPR033124">
    <property type="entry name" value="Ser_caboxypep_his_AS"/>
</dbReference>
<keyword evidence="3" id="KW-0121">Carboxypeptidase</keyword>
<keyword evidence="6" id="KW-0865">Zymogen</keyword>
<dbReference type="GO" id="GO:0005773">
    <property type="term" value="C:vacuole"/>
    <property type="evidence" value="ECO:0007669"/>
    <property type="project" value="TreeGrafter"/>
</dbReference>
<dbReference type="Proteomes" id="UP000324897">
    <property type="component" value="Chromosome 7"/>
</dbReference>
<evidence type="ECO:0000313" key="11">
    <source>
        <dbReference type="EMBL" id="TVU18526.1"/>
    </source>
</evidence>